<evidence type="ECO:0000313" key="2">
    <source>
        <dbReference type="Proteomes" id="UP000509761"/>
    </source>
</evidence>
<keyword evidence="2" id="KW-1185">Reference proteome</keyword>
<proteinExistence type="predicted"/>
<dbReference type="AlphaFoldDB" id="A0AAP9NIU0"/>
<reference evidence="1 2" key="1">
    <citation type="submission" date="2019-12" db="EMBL/GenBank/DDBJ databases">
        <title>Genome sequencing and assembly of endphytes of Porphyra tenera.</title>
        <authorList>
            <person name="Park J.M."/>
            <person name="Shin R."/>
            <person name="Jo S.H."/>
        </authorList>
    </citation>
    <scope>NUCLEOTIDE SEQUENCE [LARGE SCALE GENOMIC DNA]</scope>
    <source>
        <strain evidence="1 2">GPM3</strain>
    </source>
</reference>
<gene>
    <name evidence="1" type="ORF">FX987_00564</name>
</gene>
<organism evidence="1 2">
    <name type="scientific">Vreelandella titanicae</name>
    <dbReference type="NCBI Taxonomy" id="664683"/>
    <lineage>
        <taxon>Bacteria</taxon>
        <taxon>Pseudomonadati</taxon>
        <taxon>Pseudomonadota</taxon>
        <taxon>Gammaproteobacteria</taxon>
        <taxon>Oceanospirillales</taxon>
        <taxon>Halomonadaceae</taxon>
        <taxon>Vreelandella</taxon>
    </lineage>
</organism>
<dbReference type="Proteomes" id="UP000509761">
    <property type="component" value="Chromosome"/>
</dbReference>
<evidence type="ECO:0000313" key="1">
    <source>
        <dbReference type="EMBL" id="QKS22813.1"/>
    </source>
</evidence>
<dbReference type="EMBL" id="CP054580">
    <property type="protein sequence ID" value="QKS22813.1"/>
    <property type="molecule type" value="Genomic_DNA"/>
</dbReference>
<accession>A0AAP9NIU0</accession>
<protein>
    <submittedName>
        <fullName evidence="1">Uncharacterized protein</fullName>
    </submittedName>
</protein>
<sequence>MSFSFDTTAWNEKIWYEDNKNDFLENFPGGGIHQIDDEMNPLHVFIKNIEINAEFILVGFSAAITKRNTRKPPFFSFQSIADKSNIGLIAFSDPSINLDEKLNLAWYLGNRFNKRLTFDIAFILDAIVEITGKKLIFIGGSGGGFAALNIHSKMKNSHLCVSFVWNPQTDITFYNKSAVVKYYNACFSKSSSELVNDLSDIRNRFEENGIPYKLNKRADLKQLVFVNGYDLDHIRSHIRLLYVNDKNDKNAVFFGDWGNGHVQPDQASILKTVNLLMQGSDVKDIVKLLELPSRSVLDLNYHETDLKLKLQMYALIVSQGKDFILNLRCNIHQLYLGYQVRYHLHDKDGEMLYNSEYLLGTDVGEIFLVLPKDKLGSVNDCILQLYVEDYVGRVFTISKPISEIKRIHRTYLLK</sequence>
<dbReference type="RefSeq" id="WP_174788109.1">
    <property type="nucleotide sequence ID" value="NZ_CP054580.1"/>
</dbReference>
<name>A0AAP9NIU0_9GAMM</name>